<protein>
    <submittedName>
        <fullName evidence="7">MATE family efflux transporter</fullName>
    </submittedName>
</protein>
<feature type="transmembrane region" description="Helical" evidence="6">
    <location>
        <begin position="201"/>
        <end position="223"/>
    </location>
</feature>
<dbReference type="Proteomes" id="UP000286598">
    <property type="component" value="Unassembled WGS sequence"/>
</dbReference>
<dbReference type="PANTHER" id="PTHR43823:SF3">
    <property type="entry name" value="MULTIDRUG EXPORT PROTEIN MEPA"/>
    <property type="match status" value="1"/>
</dbReference>
<dbReference type="InterPro" id="IPR002528">
    <property type="entry name" value="MATE_fam"/>
</dbReference>
<dbReference type="GO" id="GO:0015297">
    <property type="term" value="F:antiporter activity"/>
    <property type="evidence" value="ECO:0007669"/>
    <property type="project" value="InterPro"/>
</dbReference>
<feature type="transmembrane region" description="Helical" evidence="6">
    <location>
        <begin position="402"/>
        <end position="421"/>
    </location>
</feature>
<dbReference type="EMBL" id="QRNO01000122">
    <property type="protein sequence ID" value="RHK46228.1"/>
    <property type="molecule type" value="Genomic_DNA"/>
</dbReference>
<feature type="transmembrane region" description="Helical" evidence="6">
    <location>
        <begin position="21"/>
        <end position="45"/>
    </location>
</feature>
<evidence type="ECO:0000256" key="2">
    <source>
        <dbReference type="ARBA" id="ARBA00022475"/>
    </source>
</evidence>
<keyword evidence="4 6" id="KW-1133">Transmembrane helix</keyword>
<keyword evidence="8" id="KW-1185">Reference proteome</keyword>
<dbReference type="GO" id="GO:0005886">
    <property type="term" value="C:plasma membrane"/>
    <property type="evidence" value="ECO:0007669"/>
    <property type="project" value="UniProtKB-SubCell"/>
</dbReference>
<evidence type="ECO:0000313" key="8">
    <source>
        <dbReference type="Proteomes" id="UP000286598"/>
    </source>
</evidence>
<evidence type="ECO:0000313" key="7">
    <source>
        <dbReference type="EMBL" id="RHK46228.1"/>
    </source>
</evidence>
<reference evidence="7 8" key="1">
    <citation type="submission" date="2018-08" db="EMBL/GenBank/DDBJ databases">
        <title>A genome reference for cultivated species of the human gut microbiota.</title>
        <authorList>
            <person name="Zou Y."/>
            <person name="Xue W."/>
            <person name="Luo G."/>
        </authorList>
    </citation>
    <scope>NUCLEOTIDE SEQUENCE [LARGE SCALE GENOMIC DNA]</scope>
    <source>
        <strain evidence="7 8">AF42-9</strain>
    </source>
</reference>
<dbReference type="PANTHER" id="PTHR43823">
    <property type="entry name" value="SPORULATION PROTEIN YKVU"/>
    <property type="match status" value="1"/>
</dbReference>
<comment type="caution">
    <text evidence="7">The sequence shown here is derived from an EMBL/GenBank/DDBJ whole genome shotgun (WGS) entry which is preliminary data.</text>
</comment>
<evidence type="ECO:0000256" key="3">
    <source>
        <dbReference type="ARBA" id="ARBA00022692"/>
    </source>
</evidence>
<feature type="transmembrane region" description="Helical" evidence="6">
    <location>
        <begin position="57"/>
        <end position="82"/>
    </location>
</feature>
<dbReference type="GO" id="GO:0042910">
    <property type="term" value="F:xenobiotic transmembrane transporter activity"/>
    <property type="evidence" value="ECO:0007669"/>
    <property type="project" value="InterPro"/>
</dbReference>
<feature type="transmembrane region" description="Helical" evidence="6">
    <location>
        <begin position="427"/>
        <end position="448"/>
    </location>
</feature>
<accession>A0A415GD57</accession>
<feature type="transmembrane region" description="Helical" evidence="6">
    <location>
        <begin position="173"/>
        <end position="195"/>
    </location>
</feature>
<feature type="transmembrane region" description="Helical" evidence="6">
    <location>
        <begin position="328"/>
        <end position="349"/>
    </location>
</feature>
<sequence>MSEHLTKDAIDLSTLSIPRLFGRYFLPTLFGMLSISAMCAIDGIFVGHAVGADGIGAINICVPIMMLATGLGLMMGAGCSVVASIHMAEKKLKAARINVMQAWIFTSIVILAMIIPVMLFPSATGRLLGSSEALLPLVREYMLGFMPGELFGVWCALLLFVIRLDGNPRLAMWCNVIAAIANIVLDWLMIVHLGWGLAGAAVASTLSMMIGGLIAAWYILFAARQLRPIRLKWSRRSLLYSVRNIGYQCTIGISALMGEGTMAVLTLVGNYVFITYMGDPGVGAFGIACYYTPFVYMIGNAVAQSAQPIISYNYGIGNTHRVRSTLKVALLTAVLCGGAVSAAFVLFPYQLTELFVSTGEAAFPIAVKGFPLMAVAFVFFIVNLMCIGYFQSVERVRPAMVFALLRGAVFLAAQLILLPKVLGDSGIWLALALSEMLTTACIAAYAALRR</sequence>
<evidence type="ECO:0000256" key="6">
    <source>
        <dbReference type="SAM" id="Phobius"/>
    </source>
</evidence>
<keyword evidence="3 6" id="KW-0812">Transmembrane</keyword>
<comment type="subcellular location">
    <subcellularLocation>
        <location evidence="1">Cell membrane</location>
        <topology evidence="1">Multi-pass membrane protein</topology>
    </subcellularLocation>
</comment>
<feature type="transmembrane region" description="Helical" evidence="6">
    <location>
        <begin position="102"/>
        <end position="121"/>
    </location>
</feature>
<name>A0A415GD57_9BACT</name>
<evidence type="ECO:0000256" key="1">
    <source>
        <dbReference type="ARBA" id="ARBA00004651"/>
    </source>
</evidence>
<dbReference type="InterPro" id="IPR051327">
    <property type="entry name" value="MATE_MepA_subfamily"/>
</dbReference>
<feature type="transmembrane region" description="Helical" evidence="6">
    <location>
        <begin position="141"/>
        <end position="161"/>
    </location>
</feature>
<dbReference type="InterPro" id="IPR045070">
    <property type="entry name" value="MATE_MepA-like"/>
</dbReference>
<dbReference type="CDD" id="cd13143">
    <property type="entry name" value="MATE_MepA_like"/>
    <property type="match status" value="1"/>
</dbReference>
<feature type="transmembrane region" description="Helical" evidence="6">
    <location>
        <begin position="369"/>
        <end position="390"/>
    </location>
</feature>
<feature type="transmembrane region" description="Helical" evidence="6">
    <location>
        <begin position="244"/>
        <end position="274"/>
    </location>
</feature>
<organism evidence="7 8">
    <name type="scientific">Leyella stercorea</name>
    <dbReference type="NCBI Taxonomy" id="363265"/>
    <lineage>
        <taxon>Bacteria</taxon>
        <taxon>Pseudomonadati</taxon>
        <taxon>Bacteroidota</taxon>
        <taxon>Bacteroidia</taxon>
        <taxon>Bacteroidales</taxon>
        <taxon>Prevotellaceae</taxon>
        <taxon>Leyella</taxon>
    </lineage>
</organism>
<evidence type="ECO:0000256" key="5">
    <source>
        <dbReference type="ARBA" id="ARBA00023136"/>
    </source>
</evidence>
<dbReference type="Pfam" id="PF01554">
    <property type="entry name" value="MatE"/>
    <property type="match status" value="2"/>
</dbReference>
<dbReference type="AlphaFoldDB" id="A0A415GD57"/>
<keyword evidence="5 6" id="KW-0472">Membrane</keyword>
<gene>
    <name evidence="7" type="ORF">DW060_13315</name>
</gene>
<proteinExistence type="predicted"/>
<dbReference type="OrthoDB" id="9811110at2"/>
<evidence type="ECO:0000256" key="4">
    <source>
        <dbReference type="ARBA" id="ARBA00022989"/>
    </source>
</evidence>
<keyword evidence="2" id="KW-1003">Cell membrane</keyword>